<feature type="chain" id="PRO_5041460640" description="Phosphoesterase" evidence="1">
    <location>
        <begin position="31"/>
        <end position="312"/>
    </location>
</feature>
<reference evidence="2" key="1">
    <citation type="submission" date="2020-11" db="EMBL/GenBank/DDBJ databases">
        <authorList>
            <person name="Lee S.D."/>
        </authorList>
    </citation>
    <scope>NUCLEOTIDE SEQUENCE</scope>
    <source>
        <strain evidence="2">SAP-2</strain>
    </source>
</reference>
<evidence type="ECO:0000313" key="2">
    <source>
        <dbReference type="EMBL" id="MBF6638238.1"/>
    </source>
</evidence>
<evidence type="ECO:0000313" key="3">
    <source>
        <dbReference type="Proteomes" id="UP000705283"/>
    </source>
</evidence>
<organism evidence="2 3">
    <name type="scientific">Rouxiella silvae</name>
    <dbReference type="NCBI Taxonomy" id="1646373"/>
    <lineage>
        <taxon>Bacteria</taxon>
        <taxon>Pseudomonadati</taxon>
        <taxon>Pseudomonadota</taxon>
        <taxon>Gammaproteobacteria</taxon>
        <taxon>Enterobacterales</taxon>
        <taxon>Yersiniaceae</taxon>
        <taxon>Rouxiella</taxon>
    </lineage>
</organism>
<feature type="signal peptide" evidence="1">
    <location>
        <begin position="1"/>
        <end position="30"/>
    </location>
</feature>
<proteinExistence type="predicted"/>
<dbReference type="AlphaFoldDB" id="A0AA40X3X4"/>
<gene>
    <name evidence="2" type="ORF">ITX54_16355</name>
</gene>
<name>A0AA40X3X4_9GAMM</name>
<evidence type="ECO:0008006" key="4">
    <source>
        <dbReference type="Google" id="ProtNLM"/>
    </source>
</evidence>
<sequence length="312" mass="36180">MFAKKTAPLIKRKKLIIGLALALTCSYVHASEYRIAAMADPQAFRTESGSVHNWDESRWERENKLTAESLRIANKQKTIKFGIINGDITEYGRTLSLDSSHKIYDLPFKTFTGLGNHDYANNVGECHKDICDIDMLTYMHKHIESKKNESNFSNNLTWHYQHGHIVTSYGSLAYSWDDGDIHYVQLQNHPSYDVYLNKHLHNTKFEYKKTSLMVWLADDLNKARKRGKQIILNMHNADQNFLKNTNETEKEFFKKIINENKIIVIYSDHYHGPWIINNKDWFGDAPVRVSDSLFHGDYYLVDIPKSGLSTVS</sequence>
<accession>A0AA40X3X4</accession>
<dbReference type="InterPro" id="IPR029052">
    <property type="entry name" value="Metallo-depent_PP-like"/>
</dbReference>
<dbReference type="Gene3D" id="3.60.21.10">
    <property type="match status" value="1"/>
</dbReference>
<reference evidence="2" key="2">
    <citation type="submission" date="2022-09" db="EMBL/GenBank/DDBJ databases">
        <title>Rouxiella aceris sp. nov., isolated from tree sap and emended description of the genus Rhouxiella.</title>
        <authorList>
            <person name="Kim I.S."/>
        </authorList>
    </citation>
    <scope>NUCLEOTIDE SEQUENCE</scope>
    <source>
        <strain evidence="2">SAP-2</strain>
    </source>
</reference>
<dbReference type="SUPFAM" id="SSF56300">
    <property type="entry name" value="Metallo-dependent phosphatases"/>
    <property type="match status" value="1"/>
</dbReference>
<dbReference type="Proteomes" id="UP000705283">
    <property type="component" value="Unassembled WGS sequence"/>
</dbReference>
<protein>
    <recommendedName>
        <fullName evidence="4">Phosphoesterase</fullName>
    </recommendedName>
</protein>
<dbReference type="RefSeq" id="WP_194978401.1">
    <property type="nucleotide sequence ID" value="NZ_JADMKS010000006.1"/>
</dbReference>
<keyword evidence="1" id="KW-0732">Signal</keyword>
<evidence type="ECO:0000256" key="1">
    <source>
        <dbReference type="SAM" id="SignalP"/>
    </source>
</evidence>
<comment type="caution">
    <text evidence="2">The sequence shown here is derived from an EMBL/GenBank/DDBJ whole genome shotgun (WGS) entry which is preliminary data.</text>
</comment>
<dbReference type="EMBL" id="JADMKS010000006">
    <property type="protein sequence ID" value="MBF6638238.1"/>
    <property type="molecule type" value="Genomic_DNA"/>
</dbReference>